<reference evidence="4" key="1">
    <citation type="submission" date="2017-01" db="EMBL/GenBank/DDBJ databases">
        <authorList>
            <person name="Varghese N."/>
            <person name="Submissions S."/>
        </authorList>
    </citation>
    <scope>NUCLEOTIDE SEQUENCE [LARGE SCALE GENOMIC DNA]</scope>
    <source>
        <strain evidence="4">DSM 21054</strain>
    </source>
</reference>
<dbReference type="InterPro" id="IPR038765">
    <property type="entry name" value="Papain-like_cys_pep_sf"/>
</dbReference>
<dbReference type="Gene3D" id="3.10.620.30">
    <property type="match status" value="1"/>
</dbReference>
<dbReference type="Proteomes" id="UP000186917">
    <property type="component" value="Unassembled WGS sequence"/>
</dbReference>
<feature type="domain" description="DUF3857" evidence="2">
    <location>
        <begin position="112"/>
        <end position="221"/>
    </location>
</feature>
<dbReference type="InterPro" id="IPR002931">
    <property type="entry name" value="Transglutaminase-like"/>
</dbReference>
<evidence type="ECO:0000313" key="4">
    <source>
        <dbReference type="Proteomes" id="UP000186917"/>
    </source>
</evidence>
<name>A0A1N7QS06_9BACT</name>
<dbReference type="InterPro" id="IPR024618">
    <property type="entry name" value="DUF3857"/>
</dbReference>
<dbReference type="AlphaFoldDB" id="A0A1N7QS06"/>
<dbReference type="SUPFAM" id="SSF54001">
    <property type="entry name" value="Cysteine proteinases"/>
    <property type="match status" value="1"/>
</dbReference>
<dbReference type="Gene3D" id="2.60.120.1130">
    <property type="match status" value="1"/>
</dbReference>
<accession>A0A1N7QS06</accession>
<dbReference type="STRING" id="477680.SAMN05421788_106277"/>
<dbReference type="Pfam" id="PF12969">
    <property type="entry name" value="DUF3857"/>
    <property type="match status" value="1"/>
</dbReference>
<dbReference type="Pfam" id="PF01841">
    <property type="entry name" value="Transglut_core"/>
    <property type="match status" value="1"/>
</dbReference>
<evidence type="ECO:0000259" key="2">
    <source>
        <dbReference type="Pfam" id="PF12969"/>
    </source>
</evidence>
<evidence type="ECO:0000259" key="1">
    <source>
        <dbReference type="Pfam" id="PF01841"/>
    </source>
</evidence>
<gene>
    <name evidence="3" type="ORF">SAMN05421788_106277</name>
</gene>
<sequence length="649" mass="74237">MDRSGRARKWVVVLFILMVTLQKAGAQTVEELAVAYPHAYAVMLNYTKDITLFMENGEPKAESKVAVDILILDDKANGMYNRYTIYHGSFTPLGKVDAYTDVPVKRGYDRIKVPEIKTDNSRSRSVFYDDVKVSSFDFPSLKKGAIAHVQYTQYDNDVHLLSPLYFVSYMPVINQKVTVTYPKQMVLNYKLRNDSLQQVQVVTGKKGSSLTYTFTANNLKEMDRPPDAPSPSYDEPHVLLYVSSYLDKDDKRVGFLDNLDELYQWNYAFLRKVPAVNHEKMQLVADSLTHGLHSDTDKARAIYSFVQHNIKYVAFENGLEGFIPRPADLVYDRKFGDCKDMASLLTDLLTRAGVKAWVTWIGTRDIPYDYTDVALPLTDNHMICTALVNGEYVFLDGTDPGCIYGFPTAFIQGKQALVAIGEKEHKVLRIPEMDATKNRMVDTTLISVTDKGIKGSTRLRCYGYMGTAAYNNFSANKNPEDNKEDVKRYTSKGNNRFILDTFQINYISDAEKIMCIQTQFSLPGYYNKLGDEIYINLNLDKLLTSDHIIDTAHHKTASLRRFKYILNQYTKMELPEGYSIESIPDNFKYNSEELSFEITYTKESKAIVVRQQLQSNSLMLPKSRFVDWNNAVRKIISQYKEQVILQKKS</sequence>
<protein>
    <submittedName>
        <fullName evidence="3">Transglutaminase-like superfamily protein</fullName>
    </submittedName>
</protein>
<dbReference type="Gene3D" id="2.60.40.3140">
    <property type="match status" value="1"/>
</dbReference>
<dbReference type="OrthoDB" id="8595007at2"/>
<keyword evidence="4" id="KW-1185">Reference proteome</keyword>
<evidence type="ECO:0000313" key="3">
    <source>
        <dbReference type="EMBL" id="SIT25287.1"/>
    </source>
</evidence>
<dbReference type="EMBL" id="FTOR01000006">
    <property type="protein sequence ID" value="SIT25287.1"/>
    <property type="molecule type" value="Genomic_DNA"/>
</dbReference>
<organism evidence="3 4">
    <name type="scientific">Filimonas lacunae</name>
    <dbReference type="NCBI Taxonomy" id="477680"/>
    <lineage>
        <taxon>Bacteria</taxon>
        <taxon>Pseudomonadati</taxon>
        <taxon>Bacteroidota</taxon>
        <taxon>Chitinophagia</taxon>
        <taxon>Chitinophagales</taxon>
        <taxon>Chitinophagaceae</taxon>
        <taxon>Filimonas</taxon>
    </lineage>
</organism>
<proteinExistence type="predicted"/>
<feature type="domain" description="Transglutaminase-like" evidence="1">
    <location>
        <begin position="284"/>
        <end position="357"/>
    </location>
</feature>